<keyword evidence="2" id="KW-0472">Membrane</keyword>
<evidence type="ECO:0000313" key="3">
    <source>
        <dbReference type="EMBL" id="KAF2423432.1"/>
    </source>
</evidence>
<accession>A0A9P4TUT2</accession>
<dbReference type="Proteomes" id="UP000800235">
    <property type="component" value="Unassembled WGS sequence"/>
</dbReference>
<protein>
    <submittedName>
        <fullName evidence="3">Uncharacterized protein</fullName>
    </submittedName>
</protein>
<evidence type="ECO:0000256" key="2">
    <source>
        <dbReference type="SAM" id="Phobius"/>
    </source>
</evidence>
<name>A0A9P4TUT2_9PEZI</name>
<organism evidence="3 4">
    <name type="scientific">Tothia fuscella</name>
    <dbReference type="NCBI Taxonomy" id="1048955"/>
    <lineage>
        <taxon>Eukaryota</taxon>
        <taxon>Fungi</taxon>
        <taxon>Dikarya</taxon>
        <taxon>Ascomycota</taxon>
        <taxon>Pezizomycotina</taxon>
        <taxon>Dothideomycetes</taxon>
        <taxon>Pleosporomycetidae</taxon>
        <taxon>Venturiales</taxon>
        <taxon>Cylindrosympodiaceae</taxon>
        <taxon>Tothia</taxon>
    </lineage>
</organism>
<evidence type="ECO:0000313" key="4">
    <source>
        <dbReference type="Proteomes" id="UP000800235"/>
    </source>
</evidence>
<evidence type="ECO:0000256" key="1">
    <source>
        <dbReference type="SAM" id="MobiDB-lite"/>
    </source>
</evidence>
<keyword evidence="2" id="KW-1133">Transmembrane helix</keyword>
<gene>
    <name evidence="3" type="ORF">EJ08DRAFT_451747</name>
</gene>
<dbReference type="AlphaFoldDB" id="A0A9P4TUT2"/>
<feature type="transmembrane region" description="Helical" evidence="2">
    <location>
        <begin position="86"/>
        <end position="117"/>
    </location>
</feature>
<feature type="region of interest" description="Disordered" evidence="1">
    <location>
        <begin position="49"/>
        <end position="77"/>
    </location>
</feature>
<comment type="caution">
    <text evidence="3">The sequence shown here is derived from an EMBL/GenBank/DDBJ whole genome shotgun (WGS) entry which is preliminary data.</text>
</comment>
<proteinExistence type="predicted"/>
<sequence>MIQDVGIISPLKYLVPTGKFAKSRKVKETITTCPQATRKSQPSIAIVRPFSRPPKKRSPNLVHRHCDTASTTTSPRPHFSLSPENLAFSTMIILSVLHIPIFAPVMIAVLGLSTLIYSKNRHWNDRGGERNQIEV</sequence>
<reference evidence="3" key="1">
    <citation type="journal article" date="2020" name="Stud. Mycol.">
        <title>101 Dothideomycetes genomes: a test case for predicting lifestyles and emergence of pathogens.</title>
        <authorList>
            <person name="Haridas S."/>
            <person name="Albert R."/>
            <person name="Binder M."/>
            <person name="Bloem J."/>
            <person name="Labutti K."/>
            <person name="Salamov A."/>
            <person name="Andreopoulos B."/>
            <person name="Baker S."/>
            <person name="Barry K."/>
            <person name="Bills G."/>
            <person name="Bluhm B."/>
            <person name="Cannon C."/>
            <person name="Castanera R."/>
            <person name="Culley D."/>
            <person name="Daum C."/>
            <person name="Ezra D."/>
            <person name="Gonzalez J."/>
            <person name="Henrissat B."/>
            <person name="Kuo A."/>
            <person name="Liang C."/>
            <person name="Lipzen A."/>
            <person name="Lutzoni F."/>
            <person name="Magnuson J."/>
            <person name="Mondo S."/>
            <person name="Nolan M."/>
            <person name="Ohm R."/>
            <person name="Pangilinan J."/>
            <person name="Park H.-J."/>
            <person name="Ramirez L."/>
            <person name="Alfaro M."/>
            <person name="Sun H."/>
            <person name="Tritt A."/>
            <person name="Yoshinaga Y."/>
            <person name="Zwiers L.-H."/>
            <person name="Turgeon B."/>
            <person name="Goodwin S."/>
            <person name="Spatafora J."/>
            <person name="Crous P."/>
            <person name="Grigoriev I."/>
        </authorList>
    </citation>
    <scope>NUCLEOTIDE SEQUENCE</scope>
    <source>
        <strain evidence="3">CBS 130266</strain>
    </source>
</reference>
<keyword evidence="4" id="KW-1185">Reference proteome</keyword>
<dbReference type="EMBL" id="MU007082">
    <property type="protein sequence ID" value="KAF2423432.1"/>
    <property type="molecule type" value="Genomic_DNA"/>
</dbReference>
<keyword evidence="2" id="KW-0812">Transmembrane</keyword>